<reference evidence="1" key="1">
    <citation type="submission" date="2012-09" db="EMBL/GenBank/DDBJ databases">
        <authorList>
            <person name="Martin A.A."/>
        </authorList>
    </citation>
    <scope>NUCLEOTIDE SEQUENCE</scope>
</reference>
<protein>
    <submittedName>
        <fullName evidence="2">Uncharacterized protein</fullName>
    </submittedName>
</protein>
<evidence type="ECO:0000313" key="2">
    <source>
        <dbReference type="WBParaSite" id="ACAC_0000307701-mRNA-1"/>
    </source>
</evidence>
<keyword evidence="1" id="KW-1185">Reference proteome</keyword>
<name>A0A0K0CZD5_ANGCA</name>
<dbReference type="WBParaSite" id="ACAC_0000307701-mRNA-1">
    <property type="protein sequence ID" value="ACAC_0000307701-mRNA-1"/>
    <property type="gene ID" value="ACAC_0000307701"/>
</dbReference>
<reference evidence="2" key="2">
    <citation type="submission" date="2017-02" db="UniProtKB">
        <authorList>
            <consortium name="WormBaseParasite"/>
        </authorList>
    </citation>
    <scope>IDENTIFICATION</scope>
</reference>
<dbReference type="Proteomes" id="UP000035642">
    <property type="component" value="Unassembled WGS sequence"/>
</dbReference>
<evidence type="ECO:0000313" key="1">
    <source>
        <dbReference type="Proteomes" id="UP000035642"/>
    </source>
</evidence>
<proteinExistence type="predicted"/>
<accession>A0A0K0CZD5</accession>
<organism evidence="1 2">
    <name type="scientific">Angiostrongylus cantonensis</name>
    <name type="common">Rat lungworm</name>
    <dbReference type="NCBI Taxonomy" id="6313"/>
    <lineage>
        <taxon>Eukaryota</taxon>
        <taxon>Metazoa</taxon>
        <taxon>Ecdysozoa</taxon>
        <taxon>Nematoda</taxon>
        <taxon>Chromadorea</taxon>
        <taxon>Rhabditida</taxon>
        <taxon>Rhabditina</taxon>
        <taxon>Rhabditomorpha</taxon>
        <taxon>Strongyloidea</taxon>
        <taxon>Metastrongylidae</taxon>
        <taxon>Angiostrongylus</taxon>
    </lineage>
</organism>
<sequence length="177" mass="20336">MIYLHVSHHVIVNRKCCLTDVAVVPKVYTGSDHRLLRGRFYFSRKGEKAAKFKNRSPRTTTNWDLFNSLVGCWEDAVVDNIDEEYDWLIQHLHFNAMKAECSKVTKRCLSPETLELIRQREIARAAGNRELTSELAKQCRQAIKDVKERRAAVMVEVAEAGKTIRNPAEASPITRPR</sequence>
<dbReference type="AlphaFoldDB" id="A0A0K0CZD5"/>